<dbReference type="RefSeq" id="WP_121898257.1">
    <property type="nucleotide sequence ID" value="NZ_RCNT01000005.1"/>
</dbReference>
<protein>
    <submittedName>
        <fullName evidence="5">Alpha/beta hydrolase</fullName>
    </submittedName>
</protein>
<keyword evidence="2 5" id="KW-0378">Hydrolase</keyword>
<dbReference type="InterPro" id="IPR033140">
    <property type="entry name" value="Lipase_GDXG_put_SER_AS"/>
</dbReference>
<dbReference type="EMBL" id="RCNT01000005">
    <property type="protein sequence ID" value="RMA42148.1"/>
    <property type="molecule type" value="Genomic_DNA"/>
</dbReference>
<evidence type="ECO:0000313" key="5">
    <source>
        <dbReference type="EMBL" id="RMA42148.1"/>
    </source>
</evidence>
<comment type="caution">
    <text evidence="5">The sequence shown here is derived from an EMBL/GenBank/DDBJ whole genome shotgun (WGS) entry which is preliminary data.</text>
</comment>
<organism evidence="5 6">
    <name type="scientific">Rhodophyticola porphyridii</name>
    <dbReference type="NCBI Taxonomy" id="1852017"/>
    <lineage>
        <taxon>Bacteria</taxon>
        <taxon>Pseudomonadati</taxon>
        <taxon>Pseudomonadota</taxon>
        <taxon>Alphaproteobacteria</taxon>
        <taxon>Rhodobacterales</taxon>
        <taxon>Roseobacteraceae</taxon>
        <taxon>Rhodophyticola</taxon>
    </lineage>
</organism>
<dbReference type="InterPro" id="IPR013094">
    <property type="entry name" value="AB_hydrolase_3"/>
</dbReference>
<dbReference type="SUPFAM" id="SSF53474">
    <property type="entry name" value="alpha/beta-Hydrolases"/>
    <property type="match status" value="1"/>
</dbReference>
<accession>A0A3L9Y494</accession>
<evidence type="ECO:0000256" key="2">
    <source>
        <dbReference type="ARBA" id="ARBA00022801"/>
    </source>
</evidence>
<reference evidence="5 6" key="1">
    <citation type="submission" date="2018-10" db="EMBL/GenBank/DDBJ databases">
        <authorList>
            <person name="Jung H.S."/>
            <person name="Jeon C.O."/>
        </authorList>
    </citation>
    <scope>NUCLEOTIDE SEQUENCE [LARGE SCALE GENOMIC DNA]</scope>
    <source>
        <strain evidence="5 6">MA-7-27</strain>
    </source>
</reference>
<evidence type="ECO:0000259" key="4">
    <source>
        <dbReference type="Pfam" id="PF07859"/>
    </source>
</evidence>
<feature type="domain" description="Alpha/beta hydrolase fold-3" evidence="4">
    <location>
        <begin position="76"/>
        <end position="277"/>
    </location>
</feature>
<dbReference type="Pfam" id="PF07859">
    <property type="entry name" value="Abhydrolase_3"/>
    <property type="match status" value="1"/>
</dbReference>
<evidence type="ECO:0000256" key="3">
    <source>
        <dbReference type="PROSITE-ProRule" id="PRU10038"/>
    </source>
</evidence>
<dbReference type="InterPro" id="IPR029058">
    <property type="entry name" value="AB_hydrolase_fold"/>
</dbReference>
<dbReference type="AlphaFoldDB" id="A0A3L9Y494"/>
<dbReference type="GO" id="GO:0004806">
    <property type="term" value="F:triacylglycerol lipase activity"/>
    <property type="evidence" value="ECO:0007669"/>
    <property type="project" value="TreeGrafter"/>
</dbReference>
<dbReference type="PROSITE" id="PS01174">
    <property type="entry name" value="LIPASE_GDXG_SER"/>
    <property type="match status" value="1"/>
</dbReference>
<name>A0A3L9Y494_9RHOB</name>
<feature type="active site" evidence="3">
    <location>
        <position position="150"/>
    </location>
</feature>
<keyword evidence="6" id="KW-1185">Reference proteome</keyword>
<gene>
    <name evidence="5" type="ORF">D9R08_11915</name>
</gene>
<dbReference type="Proteomes" id="UP000281343">
    <property type="component" value="Unassembled WGS sequence"/>
</dbReference>
<evidence type="ECO:0000256" key="1">
    <source>
        <dbReference type="ARBA" id="ARBA00010515"/>
    </source>
</evidence>
<proteinExistence type="inferred from homology"/>
<dbReference type="Gene3D" id="3.40.50.1820">
    <property type="entry name" value="alpha/beta hydrolase"/>
    <property type="match status" value="1"/>
</dbReference>
<comment type="similarity">
    <text evidence="1">Belongs to the 'GDXG' lipolytic enzyme family.</text>
</comment>
<dbReference type="PANTHER" id="PTHR48081:SF30">
    <property type="entry name" value="ACETYL-HYDROLASE LIPR-RELATED"/>
    <property type="match status" value="1"/>
</dbReference>
<evidence type="ECO:0000313" key="6">
    <source>
        <dbReference type="Proteomes" id="UP000281343"/>
    </source>
</evidence>
<sequence length="320" mass="34481">MSGISWQQRVSLILARYGQKPVLALPFPQPVARALFNLNARIVYKTPRDLTLRADRIGGVPGVWAGRRGQAKNGVLLFLHGGAFVLGSVRSYRHLVAALAAEAGLEGFLADYRLAPEHPFPAALDDALAAYRGLLAAGHAPDRIALAGDSAGGGLVLSLLHVLGRDGLPMPAVAGVMSPITDMTFSGASITGNLKRDPLIPVKWGYRGVMEYLNGHDPDDPRVSPLFGDFSSAPPVMIQACETEVLRDDGVRMADLLRRAGREVVLDIWPRVPHVWHLMAGRVPEADRAIAELGGFLSRHIARETGDSREREGPEKPQPA</sequence>
<dbReference type="InterPro" id="IPR050300">
    <property type="entry name" value="GDXG_lipolytic_enzyme"/>
</dbReference>
<dbReference type="OrthoDB" id="9806180at2"/>
<dbReference type="PANTHER" id="PTHR48081">
    <property type="entry name" value="AB HYDROLASE SUPERFAMILY PROTEIN C4A8.06C"/>
    <property type="match status" value="1"/>
</dbReference>